<evidence type="ECO:0000313" key="3">
    <source>
        <dbReference type="Proteomes" id="UP000650833"/>
    </source>
</evidence>
<feature type="region of interest" description="Disordered" evidence="1">
    <location>
        <begin position="88"/>
        <end position="113"/>
    </location>
</feature>
<reference evidence="2" key="1">
    <citation type="submission" date="2020-12" db="EMBL/GenBank/DDBJ databases">
        <title>Metabolic potential, ecology and presence of endohyphal bacteria is reflected in genomic diversity of Mucoromycotina.</title>
        <authorList>
            <person name="Muszewska A."/>
            <person name="Okrasinska A."/>
            <person name="Steczkiewicz K."/>
            <person name="Drgas O."/>
            <person name="Orlowska M."/>
            <person name="Perlinska-Lenart U."/>
            <person name="Aleksandrzak-Piekarczyk T."/>
            <person name="Szatraj K."/>
            <person name="Zielenkiewicz U."/>
            <person name="Pilsyk S."/>
            <person name="Malc E."/>
            <person name="Mieczkowski P."/>
            <person name="Kruszewska J.S."/>
            <person name="Biernat P."/>
            <person name="Pawlowska J."/>
        </authorList>
    </citation>
    <scope>NUCLEOTIDE SEQUENCE</scope>
    <source>
        <strain evidence="2">CBS 226.32</strain>
    </source>
</reference>
<gene>
    <name evidence="2" type="ORF">INT46_000285</name>
</gene>
<dbReference type="EMBL" id="JAEPRC010000065">
    <property type="protein sequence ID" value="KAG2211461.1"/>
    <property type="molecule type" value="Genomic_DNA"/>
</dbReference>
<dbReference type="OrthoDB" id="2273700at2759"/>
<protein>
    <submittedName>
        <fullName evidence="2">Uncharacterized protein</fullName>
    </submittedName>
</protein>
<sequence length="355" mass="39858">MATEAEKNVAGSSIQRDENEIAHNYFEHTASKDWKVVGALAYYIKQKVPVQEAYTMTLKAISQGGSVPNASSSSAKVADQINNFGSITQTNSITQPGKRKSSEKSGKLQKDRQVLVKKPKKSFAFSPPLTGQLLTINKPRLAKNDASQLEAAFEVIISDTPSTPASNAIVNEYNKNIEEQHLNKCLEGLPKVKNLLKKMISGEYNEMLQIVDNYKFDSEHSESEIKAIRLLKYIMNDYHANCEKPDYYTTTNERTPYCEYIIPVFKYFSAVYKNLSFMWCEKGLVANKQLAICLDDDQKKLMDGVGYSTKDKAERVLVESSGETDGDHTEEDTLKLMEATSRCLKNEMSNYKSAS</sequence>
<name>A0A8H7V616_9FUNG</name>
<proteinExistence type="predicted"/>
<dbReference type="AlphaFoldDB" id="A0A8H7V616"/>
<accession>A0A8H7V616</accession>
<comment type="caution">
    <text evidence="2">The sequence shown here is derived from an EMBL/GenBank/DDBJ whole genome shotgun (WGS) entry which is preliminary data.</text>
</comment>
<keyword evidence="3" id="KW-1185">Reference proteome</keyword>
<evidence type="ECO:0000256" key="1">
    <source>
        <dbReference type="SAM" id="MobiDB-lite"/>
    </source>
</evidence>
<feature type="compositionally biased region" description="Basic and acidic residues" evidence="1">
    <location>
        <begin position="100"/>
        <end position="113"/>
    </location>
</feature>
<evidence type="ECO:0000313" key="2">
    <source>
        <dbReference type="EMBL" id="KAG2211461.1"/>
    </source>
</evidence>
<dbReference type="Proteomes" id="UP000650833">
    <property type="component" value="Unassembled WGS sequence"/>
</dbReference>
<organism evidence="2 3">
    <name type="scientific">Mucor plumbeus</name>
    <dbReference type="NCBI Taxonomy" id="97098"/>
    <lineage>
        <taxon>Eukaryota</taxon>
        <taxon>Fungi</taxon>
        <taxon>Fungi incertae sedis</taxon>
        <taxon>Mucoromycota</taxon>
        <taxon>Mucoromycotina</taxon>
        <taxon>Mucoromycetes</taxon>
        <taxon>Mucorales</taxon>
        <taxon>Mucorineae</taxon>
        <taxon>Mucoraceae</taxon>
        <taxon>Mucor</taxon>
    </lineage>
</organism>